<sequence>MGKNKSGSFGDNNSSFFPSTYAYFTIAEKVVKPANVVLEHYQNDTSIFFDSLKFVGNSTYYYVLNLAGSTVSSYGDLDFISSYASSYYSGISKLAGSTIPSCSDLGSMSNYASCYYSEISNQFGKYFKK</sequence>
<protein>
    <submittedName>
        <fullName evidence="1">Uncharacterized protein</fullName>
    </submittedName>
</protein>
<dbReference type="EMBL" id="LSSN01005758">
    <property type="protein sequence ID" value="OMJ08572.1"/>
    <property type="molecule type" value="Genomic_DNA"/>
</dbReference>
<organism evidence="1 2">
    <name type="scientific">Smittium culicis</name>
    <dbReference type="NCBI Taxonomy" id="133412"/>
    <lineage>
        <taxon>Eukaryota</taxon>
        <taxon>Fungi</taxon>
        <taxon>Fungi incertae sedis</taxon>
        <taxon>Zoopagomycota</taxon>
        <taxon>Kickxellomycotina</taxon>
        <taxon>Harpellomycetes</taxon>
        <taxon>Harpellales</taxon>
        <taxon>Legeriomycetaceae</taxon>
        <taxon>Smittium</taxon>
    </lineage>
</organism>
<dbReference type="AlphaFoldDB" id="A0A1R1X1R8"/>
<evidence type="ECO:0000313" key="1">
    <source>
        <dbReference type="EMBL" id="OMJ08572.1"/>
    </source>
</evidence>
<name>A0A1R1X1R8_9FUNG</name>
<proteinExistence type="predicted"/>
<accession>A0A1R1X1R8</accession>
<keyword evidence="2" id="KW-1185">Reference proteome</keyword>
<gene>
    <name evidence="1" type="ORF">AYI70_g11456</name>
</gene>
<dbReference type="OrthoDB" id="10463470at2759"/>
<evidence type="ECO:0000313" key="2">
    <source>
        <dbReference type="Proteomes" id="UP000187283"/>
    </source>
</evidence>
<dbReference type="Proteomes" id="UP000187283">
    <property type="component" value="Unassembled WGS sequence"/>
</dbReference>
<comment type="caution">
    <text evidence="1">The sequence shown here is derived from an EMBL/GenBank/DDBJ whole genome shotgun (WGS) entry which is preliminary data.</text>
</comment>
<reference evidence="1 2" key="1">
    <citation type="submission" date="2017-01" db="EMBL/GenBank/DDBJ databases">
        <authorList>
            <person name="Mah S.A."/>
            <person name="Swanson W.J."/>
            <person name="Moy G.W."/>
            <person name="Vacquier V.D."/>
        </authorList>
    </citation>
    <scope>NUCLEOTIDE SEQUENCE [LARGE SCALE GENOMIC DNA]</scope>
    <source>
        <strain evidence="1 2">GSMNP</strain>
    </source>
</reference>